<dbReference type="EMBL" id="MZ475896">
    <property type="protein sequence ID" value="QYW04797.1"/>
    <property type="molecule type" value="Genomic_DNA"/>
</dbReference>
<proteinExistence type="predicted"/>
<evidence type="ECO:0000313" key="1">
    <source>
        <dbReference type="EMBL" id="QYW04797.1"/>
    </source>
</evidence>
<organism evidence="1 2">
    <name type="scientific">Erwinia phage pEa_SNUABM_7</name>
    <dbReference type="NCBI Taxonomy" id="2866695"/>
    <lineage>
        <taxon>Viruses</taxon>
        <taxon>Duplodnaviria</taxon>
        <taxon>Heunggongvirae</taxon>
        <taxon>Uroviricota</taxon>
        <taxon>Caudoviricetes</taxon>
        <taxon>Snuvirus</taxon>
        <taxon>Snuvirus SNUABM7</taxon>
    </lineage>
</organism>
<protein>
    <submittedName>
        <fullName evidence="1">Uncharacterized protein</fullName>
    </submittedName>
</protein>
<sequence>MHFDVYCGAEPTAEQCEAIRALMSRTMKKVSKPFFAHTLCLTGPFRSQALAALSHGGCNVATKKPGFLLKYAIVIGGPAPKSFMQNRRQVLICPAD</sequence>
<reference evidence="1" key="1">
    <citation type="submission" date="2021-06" db="EMBL/GenBank/DDBJ databases">
        <title>Complete genome sequence of Erwinia phage pEa_SNUABM_7.</title>
        <authorList>
            <person name="Kim S.G."/>
            <person name="Park S.C."/>
        </authorList>
    </citation>
    <scope>NUCLEOTIDE SEQUENCE</scope>
</reference>
<dbReference type="Proteomes" id="UP000827609">
    <property type="component" value="Segment"/>
</dbReference>
<accession>A0AAE8BLE5</accession>
<gene>
    <name evidence="1" type="ORF">pEaSNUABM7_00129</name>
</gene>
<keyword evidence="2" id="KW-1185">Reference proteome</keyword>
<evidence type="ECO:0000313" key="2">
    <source>
        <dbReference type="Proteomes" id="UP000827609"/>
    </source>
</evidence>
<name>A0AAE8BLE5_9CAUD</name>